<gene>
    <name evidence="1" type="ORF">COMA1_20477</name>
</gene>
<organism evidence="1 2">
    <name type="scientific">Candidatus Nitrospira nitrosa</name>
    <dbReference type="NCBI Taxonomy" id="1742972"/>
    <lineage>
        <taxon>Bacteria</taxon>
        <taxon>Pseudomonadati</taxon>
        <taxon>Nitrospirota</taxon>
        <taxon>Nitrospiria</taxon>
        <taxon>Nitrospirales</taxon>
        <taxon>Nitrospiraceae</taxon>
        <taxon>Nitrospira</taxon>
    </lineage>
</organism>
<sequence length="106" mass="11622">MLKQYLLTISVLLDVPYTGEDETGKQELLGGFFQNIALTASSTSQARALADAAVNEGSIDWDNSTEAQINLETFDVEISRQCKEPGLEGVWYVGPKFLYEADEGQA</sequence>
<proteinExistence type="predicted"/>
<dbReference type="AlphaFoldDB" id="A0A0S4LFZ9"/>
<keyword evidence="2" id="KW-1185">Reference proteome</keyword>
<dbReference type="EMBL" id="CZQA01000008">
    <property type="protein sequence ID" value="CUS35838.1"/>
    <property type="molecule type" value="Genomic_DNA"/>
</dbReference>
<dbReference type="STRING" id="1742972.COMA1_20477"/>
<accession>A0A0S4LFZ9</accession>
<name>A0A0S4LFZ9_9BACT</name>
<protein>
    <submittedName>
        <fullName evidence="1">Uncharacterized protein</fullName>
    </submittedName>
</protein>
<dbReference type="RefSeq" id="WP_090748325.1">
    <property type="nucleotide sequence ID" value="NZ_CZQA01000008.1"/>
</dbReference>
<dbReference type="Proteomes" id="UP000199032">
    <property type="component" value="Unassembled WGS sequence"/>
</dbReference>
<evidence type="ECO:0000313" key="1">
    <source>
        <dbReference type="EMBL" id="CUS35838.1"/>
    </source>
</evidence>
<reference evidence="1 2" key="1">
    <citation type="submission" date="2015-10" db="EMBL/GenBank/DDBJ databases">
        <authorList>
            <person name="Gilbert D.G."/>
        </authorList>
    </citation>
    <scope>NUCLEOTIDE SEQUENCE [LARGE SCALE GENOMIC DNA]</scope>
    <source>
        <strain evidence="1">COMA1</strain>
    </source>
</reference>
<evidence type="ECO:0000313" key="2">
    <source>
        <dbReference type="Proteomes" id="UP000199032"/>
    </source>
</evidence>